<dbReference type="FunCoup" id="F0ZKR4">
    <property type="interactions" value="1"/>
</dbReference>
<dbReference type="InterPro" id="IPR001466">
    <property type="entry name" value="Beta-lactam-related"/>
</dbReference>
<dbReference type="MEROPS" id="S12.A24"/>
<reference evidence="5" key="1">
    <citation type="journal article" date="2011" name="Genome Biol.">
        <title>Comparative genomics of the social amoebae Dictyostelium discoideum and Dictyostelium purpureum.</title>
        <authorList>
            <consortium name="US DOE Joint Genome Institute (JGI-PGF)"/>
            <person name="Sucgang R."/>
            <person name="Kuo A."/>
            <person name="Tian X."/>
            <person name="Salerno W."/>
            <person name="Parikh A."/>
            <person name="Feasley C.L."/>
            <person name="Dalin E."/>
            <person name="Tu H."/>
            <person name="Huang E."/>
            <person name="Barry K."/>
            <person name="Lindquist E."/>
            <person name="Shapiro H."/>
            <person name="Bruce D."/>
            <person name="Schmutz J."/>
            <person name="Salamov A."/>
            <person name="Fey P."/>
            <person name="Gaudet P."/>
            <person name="Anjard C."/>
            <person name="Babu M.M."/>
            <person name="Basu S."/>
            <person name="Bushmanova Y."/>
            <person name="van der Wel H."/>
            <person name="Katoh-Kurasawa M."/>
            <person name="Dinh C."/>
            <person name="Coutinho P.M."/>
            <person name="Saito T."/>
            <person name="Elias M."/>
            <person name="Schaap P."/>
            <person name="Kay R.R."/>
            <person name="Henrissat B."/>
            <person name="Eichinger L."/>
            <person name="Rivero F."/>
            <person name="Putnam N.H."/>
            <person name="West C.M."/>
            <person name="Loomis W.F."/>
            <person name="Chisholm R.L."/>
            <person name="Shaulsky G."/>
            <person name="Strassmann J.E."/>
            <person name="Queller D.C."/>
            <person name="Kuspa A."/>
            <person name="Grigoriev I.V."/>
        </authorList>
    </citation>
    <scope>NUCLEOTIDE SEQUENCE [LARGE SCALE GENOMIC DNA]</scope>
    <source>
        <strain evidence="5">QSDP1</strain>
    </source>
</reference>
<keyword evidence="2" id="KW-0732">Signal</keyword>
<evidence type="ECO:0000313" key="5">
    <source>
        <dbReference type="Proteomes" id="UP000001064"/>
    </source>
</evidence>
<proteinExistence type="inferred from homology"/>
<dbReference type="STRING" id="5786.F0ZKR4"/>
<dbReference type="RefSeq" id="XP_003288019.1">
    <property type="nucleotide sequence ID" value="XM_003287971.1"/>
</dbReference>
<dbReference type="EMBL" id="GL871059">
    <property type="protein sequence ID" value="EGC35476.1"/>
    <property type="molecule type" value="Genomic_DNA"/>
</dbReference>
<dbReference type="Pfam" id="PF00144">
    <property type="entry name" value="Beta-lactamase"/>
    <property type="match status" value="1"/>
</dbReference>
<keyword evidence="5" id="KW-1185">Reference proteome</keyword>
<dbReference type="KEGG" id="dpp:DICPUDRAFT_152208"/>
<evidence type="ECO:0000313" key="4">
    <source>
        <dbReference type="EMBL" id="EGC35476.1"/>
    </source>
</evidence>
<dbReference type="PANTHER" id="PTHR22935">
    <property type="entry name" value="PENICILLIN-BINDING PROTEIN"/>
    <property type="match status" value="1"/>
</dbReference>
<dbReference type="SUPFAM" id="SSF56601">
    <property type="entry name" value="beta-lactamase/transpeptidase-like"/>
    <property type="match status" value="1"/>
</dbReference>
<sequence>MKFSKFIITILVFVINLQFNSTCPTYPQPVKINQNDTRLISAYEKIDSFLQNEMKANNIESFVASIVYMDEVVWSKAYGNVNPLDISSDLLTIDNNVQIASLTKLFTDLMMYQLRDKGIINSIDDQVEIYYPEFSITSIYDQENSITLRELSGHLSGLPRELPCDTQYVGTDNCTEEIILKKVSQMFTILPQNQMVHYSNLGVSLLGNALSKAIQMPYEQYIENYILKPLEMTGSTFNYSSIQDNLALGVQRTSNGSWEIVENRQTLGWSNPSGGLFSTTSDISKFIIFLLNGNEEILKSSTLNEMLLPMYLDNDGSSAYGTPFEFYYDSGNEIWYQSKAGIATGYRSQVALSKDLKLGLFYSSQYSIYTEDLFTRDSLQFLIPIYTEILLEQQQQQQLQQQKEKEKIQQQINDQFIGYYSNDFNYNFNIYLGSNQELIGNVNGNKNINFTITDFDEDYPLVKRVTIEKPQKNICWMYYDGLNEELIYFYTDINDNINSLLILGQTLYKQ</sequence>
<dbReference type="OrthoDB" id="31129at2759"/>
<dbReference type="InterPro" id="IPR012338">
    <property type="entry name" value="Beta-lactam/transpept-like"/>
</dbReference>
<dbReference type="AlphaFoldDB" id="F0ZKR4"/>
<evidence type="ECO:0000256" key="2">
    <source>
        <dbReference type="SAM" id="SignalP"/>
    </source>
</evidence>
<name>F0ZKR4_DICPU</name>
<dbReference type="InterPro" id="IPR051478">
    <property type="entry name" value="Beta-lactamase-like_AB/R"/>
</dbReference>
<protein>
    <recommendedName>
        <fullName evidence="3">Beta-lactamase-related domain-containing protein</fullName>
    </recommendedName>
</protein>
<feature type="domain" description="Beta-lactamase-related" evidence="3">
    <location>
        <begin position="47"/>
        <end position="369"/>
    </location>
</feature>
<evidence type="ECO:0000259" key="3">
    <source>
        <dbReference type="Pfam" id="PF00144"/>
    </source>
</evidence>
<dbReference type="OMA" id="MMYQLRD"/>
<dbReference type="GeneID" id="10501436"/>
<organism evidence="4 5">
    <name type="scientific">Dictyostelium purpureum</name>
    <name type="common">Slime mold</name>
    <dbReference type="NCBI Taxonomy" id="5786"/>
    <lineage>
        <taxon>Eukaryota</taxon>
        <taxon>Amoebozoa</taxon>
        <taxon>Evosea</taxon>
        <taxon>Eumycetozoa</taxon>
        <taxon>Dictyostelia</taxon>
        <taxon>Dictyosteliales</taxon>
        <taxon>Dictyosteliaceae</taxon>
        <taxon>Dictyostelium</taxon>
    </lineage>
</organism>
<feature type="signal peptide" evidence="2">
    <location>
        <begin position="1"/>
        <end position="22"/>
    </location>
</feature>
<dbReference type="VEuPathDB" id="AmoebaDB:DICPUDRAFT_152208"/>
<dbReference type="InParanoid" id="F0ZKR4"/>
<dbReference type="Proteomes" id="UP000001064">
    <property type="component" value="Unassembled WGS sequence"/>
</dbReference>
<dbReference type="eggNOG" id="ENOG502RSQW">
    <property type="taxonomic scope" value="Eukaryota"/>
</dbReference>
<comment type="similarity">
    <text evidence="1">Belongs to the beta-lactamase family.</text>
</comment>
<dbReference type="Gene3D" id="3.40.710.10">
    <property type="entry name" value="DD-peptidase/beta-lactamase superfamily"/>
    <property type="match status" value="1"/>
</dbReference>
<dbReference type="PANTHER" id="PTHR22935:SF95">
    <property type="entry name" value="BETA-LACTAMASE-LIKE 1-RELATED"/>
    <property type="match status" value="1"/>
</dbReference>
<gene>
    <name evidence="4" type="ORF">DICPUDRAFT_152208</name>
</gene>
<feature type="chain" id="PRO_5003263692" description="Beta-lactamase-related domain-containing protein" evidence="2">
    <location>
        <begin position="23"/>
        <end position="510"/>
    </location>
</feature>
<evidence type="ECO:0000256" key="1">
    <source>
        <dbReference type="ARBA" id="ARBA00038473"/>
    </source>
</evidence>
<accession>F0ZKR4</accession>